<evidence type="ECO:0000256" key="3">
    <source>
        <dbReference type="RuleBase" id="RU003781"/>
    </source>
</evidence>
<dbReference type="EMBL" id="CADCUZ010000034">
    <property type="protein sequence ID" value="CAA9403668.1"/>
    <property type="molecule type" value="Genomic_DNA"/>
</dbReference>
<organism evidence="4">
    <name type="scientific">uncultured Rubrobacteraceae bacterium</name>
    <dbReference type="NCBI Taxonomy" id="349277"/>
    <lineage>
        <taxon>Bacteria</taxon>
        <taxon>Bacillati</taxon>
        <taxon>Actinomycetota</taxon>
        <taxon>Rubrobacteria</taxon>
        <taxon>Rubrobacterales</taxon>
        <taxon>Rubrobacteraceae</taxon>
        <taxon>environmental samples</taxon>
    </lineage>
</organism>
<dbReference type="Gene3D" id="3.90.950.10">
    <property type="match status" value="1"/>
</dbReference>
<protein>
    <submittedName>
        <fullName evidence="4">Nucleoside 5-triphosphatase RdgB (DHAPTP, dITP, XTP-specific)</fullName>
        <ecNumber evidence="4">3.6.1.66</ecNumber>
    </submittedName>
</protein>
<proteinExistence type="inferred from homology"/>
<accession>A0A6J4P360</accession>
<name>A0A6J4P360_9ACTN</name>
<dbReference type="PANTHER" id="PTHR11067:SF9">
    <property type="entry name" value="INOSINE TRIPHOSPHATE PYROPHOSPHATASE"/>
    <property type="match status" value="1"/>
</dbReference>
<gene>
    <name evidence="4" type="ORF">AVDCRST_MAG55-831</name>
</gene>
<reference evidence="4" key="1">
    <citation type="submission" date="2020-02" db="EMBL/GenBank/DDBJ databases">
        <authorList>
            <person name="Meier V. D."/>
        </authorList>
    </citation>
    <scope>NUCLEOTIDE SEQUENCE</scope>
    <source>
        <strain evidence="4">AVDCRST_MAG55</strain>
    </source>
</reference>
<dbReference type="AlphaFoldDB" id="A0A6J4P360"/>
<dbReference type="InterPro" id="IPR029001">
    <property type="entry name" value="ITPase-like_fam"/>
</dbReference>
<dbReference type="Pfam" id="PF01725">
    <property type="entry name" value="Ham1p_like"/>
    <property type="match status" value="1"/>
</dbReference>
<dbReference type="CDD" id="cd00515">
    <property type="entry name" value="HAM1"/>
    <property type="match status" value="1"/>
</dbReference>
<dbReference type="GO" id="GO:0009143">
    <property type="term" value="P:nucleoside triphosphate catabolic process"/>
    <property type="evidence" value="ECO:0007669"/>
    <property type="project" value="InterPro"/>
</dbReference>
<dbReference type="EC" id="3.6.1.66" evidence="4"/>
<dbReference type="InterPro" id="IPR002637">
    <property type="entry name" value="RdgB/HAM1"/>
</dbReference>
<dbReference type="SUPFAM" id="SSF52972">
    <property type="entry name" value="ITPase-like"/>
    <property type="match status" value="1"/>
</dbReference>
<evidence type="ECO:0000313" key="4">
    <source>
        <dbReference type="EMBL" id="CAA9403668.1"/>
    </source>
</evidence>
<dbReference type="GO" id="GO:0005737">
    <property type="term" value="C:cytoplasm"/>
    <property type="evidence" value="ECO:0007669"/>
    <property type="project" value="TreeGrafter"/>
</dbReference>
<evidence type="ECO:0000256" key="1">
    <source>
        <dbReference type="ARBA" id="ARBA00008023"/>
    </source>
</evidence>
<sequence>MVFVTGNDHKRREVREILGVELEGADPDVPELQAVDPAEVAAAKALAAHRALGSPGAYVLAEDSGIMVEAWNGFPGALTKWLMGSVGNEGLLKMLSGFEDRSARSVCVAAVATPDGGVETFRGEVRGTVAPEARGGGGFGYDPVFVPEWSTLTYAELGEEKNRDSHRARAFRALRRWLEGA</sequence>
<evidence type="ECO:0000256" key="2">
    <source>
        <dbReference type="ARBA" id="ARBA00022801"/>
    </source>
</evidence>
<dbReference type="NCBIfam" id="TIGR00042">
    <property type="entry name" value="RdgB/HAM1 family non-canonical purine NTP pyrophosphatase"/>
    <property type="match status" value="1"/>
</dbReference>
<comment type="similarity">
    <text evidence="1 3">Belongs to the HAM1 NTPase family.</text>
</comment>
<dbReference type="GO" id="GO:0036220">
    <property type="term" value="F:ITP diphosphatase activity"/>
    <property type="evidence" value="ECO:0007669"/>
    <property type="project" value="UniProtKB-EC"/>
</dbReference>
<keyword evidence="2 3" id="KW-0378">Hydrolase</keyword>
<dbReference type="PANTHER" id="PTHR11067">
    <property type="entry name" value="INOSINE TRIPHOSPHATE PYROPHOSPHATASE/HAM1 PROTEIN"/>
    <property type="match status" value="1"/>
</dbReference>